<feature type="active site" description="Proton donor/acceptor" evidence="6">
    <location>
        <position position="147"/>
    </location>
</feature>
<dbReference type="CDD" id="cd24010">
    <property type="entry name" value="ASKHA_NBD_AcK_PK"/>
    <property type="match status" value="1"/>
</dbReference>
<feature type="binding site" evidence="6">
    <location>
        <position position="90"/>
    </location>
    <ligand>
        <name>substrate</name>
    </ligand>
</feature>
<evidence type="ECO:0000256" key="4">
    <source>
        <dbReference type="ARBA" id="ARBA00022777"/>
    </source>
</evidence>
<evidence type="ECO:0000256" key="7">
    <source>
        <dbReference type="RuleBase" id="RU003835"/>
    </source>
</evidence>
<proteinExistence type="inferred from homology"/>
<keyword evidence="5 6" id="KW-0067">ATP-binding</keyword>
<evidence type="ECO:0000256" key="2">
    <source>
        <dbReference type="ARBA" id="ARBA00022679"/>
    </source>
</evidence>
<feature type="binding site" evidence="6">
    <location>
        <begin position="281"/>
        <end position="283"/>
    </location>
    <ligand>
        <name>ATP</name>
        <dbReference type="ChEBI" id="CHEBI:30616"/>
    </ligand>
</feature>
<evidence type="ECO:0000313" key="9">
    <source>
        <dbReference type="Proteomes" id="UP001595955"/>
    </source>
</evidence>
<dbReference type="InterPro" id="IPR000890">
    <property type="entry name" value="Aliphatic_acid_kin_short-chain"/>
</dbReference>
<name>A0ABV9D6Q3_9MICO</name>
<dbReference type="InterPro" id="IPR043129">
    <property type="entry name" value="ATPase_NBD"/>
</dbReference>
<dbReference type="InterPro" id="IPR004372">
    <property type="entry name" value="Ac/propionate_kinase"/>
</dbReference>
<organism evidence="8 9">
    <name type="scientific">Georgenia faecalis</name>
    <dbReference type="NCBI Taxonomy" id="2483799"/>
    <lineage>
        <taxon>Bacteria</taxon>
        <taxon>Bacillati</taxon>
        <taxon>Actinomycetota</taxon>
        <taxon>Actinomycetes</taxon>
        <taxon>Micrococcales</taxon>
        <taxon>Bogoriellaceae</taxon>
        <taxon>Georgenia</taxon>
    </lineage>
</organism>
<comment type="caution">
    <text evidence="8">The sequence shown here is derived from an EMBL/GenBank/DDBJ whole genome shotgun (WGS) entry which is preliminary data.</text>
</comment>
<comment type="subunit">
    <text evidence="6">Homodimer.</text>
</comment>
<keyword evidence="6" id="KW-0963">Cytoplasm</keyword>
<comment type="catalytic activity">
    <reaction evidence="6">
        <text>acetate + ATP = acetyl phosphate + ADP</text>
        <dbReference type="Rhea" id="RHEA:11352"/>
        <dbReference type="ChEBI" id="CHEBI:22191"/>
        <dbReference type="ChEBI" id="CHEBI:30089"/>
        <dbReference type="ChEBI" id="CHEBI:30616"/>
        <dbReference type="ChEBI" id="CHEBI:456216"/>
        <dbReference type="EC" id="2.7.2.1"/>
    </reaction>
</comment>
<dbReference type="Gene3D" id="3.30.420.40">
    <property type="match status" value="2"/>
</dbReference>
<feature type="site" description="Transition state stabilizer" evidence="6">
    <location>
        <position position="179"/>
    </location>
</feature>
<evidence type="ECO:0000256" key="1">
    <source>
        <dbReference type="ARBA" id="ARBA00008748"/>
    </source>
</evidence>
<evidence type="ECO:0000256" key="6">
    <source>
        <dbReference type="HAMAP-Rule" id="MF_00020"/>
    </source>
</evidence>
<dbReference type="RefSeq" id="WP_122824866.1">
    <property type="nucleotide sequence ID" value="NZ_CP033325.1"/>
</dbReference>
<dbReference type="HAMAP" id="MF_00020">
    <property type="entry name" value="Acetate_kinase"/>
    <property type="match status" value="1"/>
</dbReference>
<keyword evidence="3 6" id="KW-0547">Nucleotide-binding</keyword>
<dbReference type="EC" id="2.7.2.1" evidence="6"/>
<evidence type="ECO:0000313" key="8">
    <source>
        <dbReference type="EMBL" id="MFC4554345.1"/>
    </source>
</evidence>
<dbReference type="PANTHER" id="PTHR21060:SF15">
    <property type="entry name" value="ACETATE KINASE-RELATED"/>
    <property type="match status" value="1"/>
</dbReference>
<dbReference type="PIRSF" id="PIRSF000722">
    <property type="entry name" value="Acetate_prop_kin"/>
    <property type="match status" value="1"/>
</dbReference>
<comment type="function">
    <text evidence="6">Catalyzes the formation of acetyl phosphate from acetate and ATP. Can also catalyze the reverse reaction.</text>
</comment>
<feature type="site" description="Transition state stabilizer" evidence="6">
    <location>
        <position position="240"/>
    </location>
</feature>
<accession>A0ABV9D6Q3</accession>
<feature type="binding site" evidence="6">
    <location>
        <position position="9"/>
    </location>
    <ligand>
        <name>Mg(2+)</name>
        <dbReference type="ChEBI" id="CHEBI:18420"/>
    </ligand>
</feature>
<sequence>MTATVLVINSGSSSIKYQLVDPEGGEALASGLVERIGEERGRLRHTSAAGVVEHMDPIPDHGAGLRMILDLFATVGPRLDEAGVVAVGHRVVQGGAYFGGPAVADDRVIEVIERLSPLAPLHNPANLRGILVARELLPGVPHIAVFDTAFFRSLPERAATYALDREVARKYRVRRYGAHGTSHQYVARMAAQLLGRPMAELRQVVLHLGNGASASAVDRGRAVDTSMGMTPLEGLVMGTRTGDIDPAVMFHLHRIGGMSVDEIDDLVNRRSGLKGLAGVNDLREIHTLVAAGDRDARLALDVYVHRLRKYIGAYAAILGGLDVLTFTAGVGENDDIVRAEALAGLEFLGIELDPARNAGRKKEATVISTDSSRVAVLVVPTNEELEIARQAVSLL</sequence>
<dbReference type="Pfam" id="PF00871">
    <property type="entry name" value="Acetate_kinase"/>
    <property type="match status" value="1"/>
</dbReference>
<dbReference type="SUPFAM" id="SSF53067">
    <property type="entry name" value="Actin-like ATPase domain"/>
    <property type="match status" value="2"/>
</dbReference>
<dbReference type="PANTHER" id="PTHR21060">
    <property type="entry name" value="ACETATE KINASE"/>
    <property type="match status" value="1"/>
</dbReference>
<comment type="cofactor">
    <cofactor evidence="6">
        <name>Mg(2+)</name>
        <dbReference type="ChEBI" id="CHEBI:18420"/>
    </cofactor>
    <cofactor evidence="6">
        <name>Mn(2+)</name>
        <dbReference type="ChEBI" id="CHEBI:29035"/>
    </cofactor>
    <text evidence="6">Mg(2+). Can also accept Mn(2+).</text>
</comment>
<dbReference type="EMBL" id="JBHSGF010000002">
    <property type="protein sequence ID" value="MFC4554345.1"/>
    <property type="molecule type" value="Genomic_DNA"/>
</dbReference>
<comment type="similarity">
    <text evidence="1 6 7">Belongs to the acetokinase family.</text>
</comment>
<comment type="pathway">
    <text evidence="6">Metabolic intermediate biosynthesis; acetyl-CoA biosynthesis; acetyl-CoA from acetate: step 1/2.</text>
</comment>
<feature type="binding site" evidence="6">
    <location>
        <begin position="207"/>
        <end position="211"/>
    </location>
    <ligand>
        <name>ATP</name>
        <dbReference type="ChEBI" id="CHEBI:30616"/>
    </ligand>
</feature>
<keyword evidence="4 6" id="KW-0418">Kinase</keyword>
<evidence type="ECO:0000256" key="5">
    <source>
        <dbReference type="ARBA" id="ARBA00022840"/>
    </source>
</evidence>
<reference evidence="9" key="1">
    <citation type="journal article" date="2019" name="Int. J. Syst. Evol. Microbiol.">
        <title>The Global Catalogue of Microorganisms (GCM) 10K type strain sequencing project: providing services to taxonomists for standard genome sequencing and annotation.</title>
        <authorList>
            <consortium name="The Broad Institute Genomics Platform"/>
            <consortium name="The Broad Institute Genome Sequencing Center for Infectious Disease"/>
            <person name="Wu L."/>
            <person name="Ma J."/>
        </authorList>
    </citation>
    <scope>NUCLEOTIDE SEQUENCE [LARGE SCALE GENOMIC DNA]</scope>
    <source>
        <strain evidence="9">JCM 3369</strain>
    </source>
</reference>
<dbReference type="NCBIfam" id="TIGR00016">
    <property type="entry name" value="ackA"/>
    <property type="match status" value="1"/>
</dbReference>
<feature type="binding site" evidence="6">
    <location>
        <position position="383"/>
    </location>
    <ligand>
        <name>Mg(2+)</name>
        <dbReference type="ChEBI" id="CHEBI:18420"/>
    </ligand>
</feature>
<keyword evidence="2 6" id="KW-0808">Transferase</keyword>
<dbReference type="PRINTS" id="PR00471">
    <property type="entry name" value="ACETATEKNASE"/>
</dbReference>
<keyword evidence="6" id="KW-0479">Metal-binding</keyword>
<dbReference type="PROSITE" id="PS01076">
    <property type="entry name" value="ACETATE_KINASE_2"/>
    <property type="match status" value="1"/>
</dbReference>
<dbReference type="GO" id="GO:0016301">
    <property type="term" value="F:kinase activity"/>
    <property type="evidence" value="ECO:0007669"/>
    <property type="project" value="UniProtKB-KW"/>
</dbReference>
<comment type="subcellular location">
    <subcellularLocation>
        <location evidence="6">Cytoplasm</location>
    </subcellularLocation>
</comment>
<dbReference type="InterPro" id="IPR023865">
    <property type="entry name" value="Aliphatic_acid_kinase_CS"/>
</dbReference>
<evidence type="ECO:0000256" key="3">
    <source>
        <dbReference type="ARBA" id="ARBA00022741"/>
    </source>
</evidence>
<gene>
    <name evidence="6" type="primary">ackA</name>
    <name evidence="8" type="ORF">ACFO3F_03705</name>
</gene>
<keyword evidence="6" id="KW-0460">Magnesium</keyword>
<feature type="binding site" evidence="6">
    <location>
        <begin position="329"/>
        <end position="333"/>
    </location>
    <ligand>
        <name>ATP</name>
        <dbReference type="ChEBI" id="CHEBI:30616"/>
    </ligand>
</feature>
<dbReference type="Proteomes" id="UP001595955">
    <property type="component" value="Unassembled WGS sequence"/>
</dbReference>
<keyword evidence="9" id="KW-1185">Reference proteome</keyword>
<feature type="binding site" evidence="6">
    <location>
        <position position="16"/>
    </location>
    <ligand>
        <name>ATP</name>
        <dbReference type="ChEBI" id="CHEBI:30616"/>
    </ligand>
</feature>
<protein>
    <recommendedName>
        <fullName evidence="6">Acetate kinase</fullName>
        <ecNumber evidence="6">2.7.2.1</ecNumber>
    </recommendedName>
    <alternativeName>
        <fullName evidence="6">Acetokinase</fullName>
    </alternativeName>
</protein>
<dbReference type="PROSITE" id="PS01075">
    <property type="entry name" value="ACETATE_KINASE_1"/>
    <property type="match status" value="1"/>
</dbReference>